<dbReference type="EMBL" id="LWDF02000024">
    <property type="protein sequence ID" value="KAE8259853.1"/>
    <property type="molecule type" value="Genomic_DNA"/>
</dbReference>
<protein>
    <recommendedName>
        <fullName evidence="3">Adenosine deaminase</fullName>
    </recommendedName>
</protein>
<dbReference type="InterPro" id="IPR006650">
    <property type="entry name" value="A/AMP_deam_AS"/>
</dbReference>
<keyword evidence="6" id="KW-0862">Zinc</keyword>
<feature type="compositionally biased region" description="Polar residues" evidence="7">
    <location>
        <begin position="107"/>
        <end position="129"/>
    </location>
</feature>
<evidence type="ECO:0000256" key="6">
    <source>
        <dbReference type="ARBA" id="ARBA00022833"/>
    </source>
</evidence>
<gene>
    <name evidence="10" type="ORF">A4X13_0g734</name>
</gene>
<dbReference type="PROSITE" id="PS00485">
    <property type="entry name" value="A_DEAMINASE"/>
    <property type="match status" value="1"/>
</dbReference>
<dbReference type="GO" id="GO:0009168">
    <property type="term" value="P:purine ribonucleoside monophosphate biosynthetic process"/>
    <property type="evidence" value="ECO:0007669"/>
    <property type="project" value="InterPro"/>
</dbReference>
<keyword evidence="4" id="KW-0479">Metal-binding</keyword>
<evidence type="ECO:0000256" key="7">
    <source>
        <dbReference type="SAM" id="MobiDB-lite"/>
    </source>
</evidence>
<dbReference type="InterPro" id="IPR001365">
    <property type="entry name" value="A_deaminase_dom"/>
</dbReference>
<dbReference type="Proteomes" id="UP000077521">
    <property type="component" value="Unassembled WGS sequence"/>
</dbReference>
<feature type="domain" description="Adenosine deaminase" evidence="8">
    <location>
        <begin position="361"/>
        <end position="671"/>
    </location>
</feature>
<dbReference type="PANTHER" id="PTHR11409">
    <property type="entry name" value="ADENOSINE DEAMINASE"/>
    <property type="match status" value="1"/>
</dbReference>
<dbReference type="GO" id="GO:0005615">
    <property type="term" value="C:extracellular space"/>
    <property type="evidence" value="ECO:0007669"/>
    <property type="project" value="InterPro"/>
</dbReference>
<keyword evidence="5" id="KW-0378">Hydrolase</keyword>
<reference evidence="10" key="2">
    <citation type="journal article" date="2019" name="IMA Fungus">
        <title>Genome sequencing and comparison of five Tilletia species to identify candidate genes for the detection of regulated species infecting wheat.</title>
        <authorList>
            <person name="Nguyen H.D.T."/>
            <person name="Sultana T."/>
            <person name="Kesanakurti P."/>
            <person name="Hambleton S."/>
        </authorList>
    </citation>
    <scope>NUCLEOTIDE SEQUENCE</scope>
    <source>
        <strain evidence="10">DAOMC 236416</strain>
    </source>
</reference>
<reference evidence="10" key="1">
    <citation type="submission" date="2016-04" db="EMBL/GenBank/DDBJ databases">
        <authorList>
            <person name="Nguyen H.D."/>
            <person name="Samba Siva P."/>
            <person name="Cullis J."/>
            <person name="Levesque C.A."/>
            <person name="Hambleton S."/>
        </authorList>
    </citation>
    <scope>NUCLEOTIDE SEQUENCE</scope>
    <source>
        <strain evidence="10">DAOMC 236416</strain>
    </source>
</reference>
<proteinExistence type="inferred from homology"/>
<feature type="compositionally biased region" description="Low complexity" evidence="7">
    <location>
        <begin position="1"/>
        <end position="12"/>
    </location>
</feature>
<dbReference type="InterPro" id="IPR032466">
    <property type="entry name" value="Metal_Hydrolase"/>
</dbReference>
<dbReference type="AlphaFoldDB" id="A0A8T8TH69"/>
<dbReference type="GO" id="GO:0004000">
    <property type="term" value="F:adenosine deaminase activity"/>
    <property type="evidence" value="ECO:0007669"/>
    <property type="project" value="TreeGrafter"/>
</dbReference>
<evidence type="ECO:0000256" key="4">
    <source>
        <dbReference type="ARBA" id="ARBA00022723"/>
    </source>
</evidence>
<evidence type="ECO:0000259" key="9">
    <source>
        <dbReference type="Pfam" id="PF08451"/>
    </source>
</evidence>
<feature type="region of interest" description="Disordered" evidence="7">
    <location>
        <begin position="105"/>
        <end position="130"/>
    </location>
</feature>
<dbReference type="GO" id="GO:0046103">
    <property type="term" value="P:inosine biosynthetic process"/>
    <property type="evidence" value="ECO:0007669"/>
    <property type="project" value="TreeGrafter"/>
</dbReference>
<comment type="similarity">
    <text evidence="2">Belongs to the metallo-dependent hydrolases superfamily. Adenosine and AMP deaminases family.</text>
</comment>
<feature type="domain" description="Adenosine/AMP deaminase N-terminal" evidence="9">
    <location>
        <begin position="136"/>
        <end position="215"/>
    </location>
</feature>
<dbReference type="PANTHER" id="PTHR11409:SF39">
    <property type="entry name" value="ADENOSINE DEAMINASE 2"/>
    <property type="match status" value="1"/>
</dbReference>
<evidence type="ECO:0000313" key="10">
    <source>
        <dbReference type="EMBL" id="KAE8259853.1"/>
    </source>
</evidence>
<dbReference type="InterPro" id="IPR006330">
    <property type="entry name" value="Ado/ade_deaminase"/>
</dbReference>
<dbReference type="Gene3D" id="3.20.20.140">
    <property type="entry name" value="Metal-dependent hydrolases"/>
    <property type="match status" value="1"/>
</dbReference>
<evidence type="ECO:0000313" key="11">
    <source>
        <dbReference type="Proteomes" id="UP000077521"/>
    </source>
</evidence>
<evidence type="ECO:0000256" key="2">
    <source>
        <dbReference type="ARBA" id="ARBA00006676"/>
    </source>
</evidence>
<feature type="region of interest" description="Disordered" evidence="7">
    <location>
        <begin position="1"/>
        <end position="42"/>
    </location>
</feature>
<dbReference type="SUPFAM" id="SSF51556">
    <property type="entry name" value="Metallo-dependent hydrolases"/>
    <property type="match status" value="1"/>
</dbReference>
<evidence type="ECO:0000256" key="5">
    <source>
        <dbReference type="ARBA" id="ARBA00022801"/>
    </source>
</evidence>
<evidence type="ECO:0000259" key="8">
    <source>
        <dbReference type="Pfam" id="PF00962"/>
    </source>
</evidence>
<organism evidence="10 11">
    <name type="scientific">Tilletia indica</name>
    <dbReference type="NCBI Taxonomy" id="43049"/>
    <lineage>
        <taxon>Eukaryota</taxon>
        <taxon>Fungi</taxon>
        <taxon>Dikarya</taxon>
        <taxon>Basidiomycota</taxon>
        <taxon>Ustilaginomycotina</taxon>
        <taxon>Exobasidiomycetes</taxon>
        <taxon>Tilletiales</taxon>
        <taxon>Tilletiaceae</taxon>
        <taxon>Tilletia</taxon>
    </lineage>
</organism>
<comment type="cofactor">
    <cofactor evidence="1">
        <name>Zn(2+)</name>
        <dbReference type="ChEBI" id="CHEBI:29105"/>
    </cofactor>
</comment>
<evidence type="ECO:0000256" key="1">
    <source>
        <dbReference type="ARBA" id="ARBA00001947"/>
    </source>
</evidence>
<comment type="caution">
    <text evidence="10">The sequence shown here is derived from an EMBL/GenBank/DDBJ whole genome shotgun (WGS) entry which is preliminary data.</text>
</comment>
<keyword evidence="11" id="KW-1185">Reference proteome</keyword>
<accession>A0A8T8TH69</accession>
<dbReference type="GO" id="GO:0006154">
    <property type="term" value="P:adenosine catabolic process"/>
    <property type="evidence" value="ECO:0007669"/>
    <property type="project" value="TreeGrafter"/>
</dbReference>
<dbReference type="GO" id="GO:0046872">
    <property type="term" value="F:metal ion binding"/>
    <property type="evidence" value="ECO:0007669"/>
    <property type="project" value="UniProtKB-KW"/>
</dbReference>
<dbReference type="Pfam" id="PF00962">
    <property type="entry name" value="A_deaminase"/>
    <property type="match status" value="1"/>
</dbReference>
<name>A0A8T8TH69_9BASI</name>
<dbReference type="Pfam" id="PF08451">
    <property type="entry name" value="A_deaminase_N"/>
    <property type="match status" value="1"/>
</dbReference>
<evidence type="ECO:0000256" key="3">
    <source>
        <dbReference type="ARBA" id="ARBA00018099"/>
    </source>
</evidence>
<dbReference type="InterPro" id="IPR013659">
    <property type="entry name" value="A_deaminase_N"/>
</dbReference>
<sequence>MAEEPGPSSGSRSEAHSPSPRSSDVRTAYRTPVLPISKKKQQQQSVVYFTPGNIVERAPRHRSLSRQPQTKVPDAYRVLKVARMNVRSHIAVVKRVSEETLDAIVPQPTTAANGQVPSRDTPASKTGTDPDSALLEAYLSRRSALIAQEQSLRYDAAKTASLSQAEKEANQIVARVRKEESERIWDVPEQLSTFSGMPFYRGLSRIRSATLFKIIQKMPKGALLHCHMDGTVDARFLIDQASQTPGMHMRASEPLDSPRSLRHATVEFKVLPPNSLDSTTDNIYDPLYTASAWVPYAYARATFPYNHTWTVKDEEDEPLLDHLIPPPAQDASAETKRCAAFDSFVQSLMTMAPTSKAEENRNSKEAWAKFITTFGVAAGLLGYEPTLKEYVKEMCRINARDGVKYIESRVNFFEEFMVRANGQPDLPHREWVRLYDEAVTEVREELKGQGIDFWDARIIYSTVRIIDNSQLRLALEDCRALKKEFPHRIIGFDLVGHEDPGTPLKTYIPELLRFKREQSELGLDEIPYILHAGETLADGDHVDDNLYDALLLGTKRIGHGYSLAQHPLLMQMCKDAGVLIEVCPISNEILGYTPNVAAHPCTILLNNGVPISLSSDDPCQFGNFGLSYDYFELICSSYSTQLSSLYVLVHQSIAFSQMDESEKQEALAKFDKDWAAFVQWIIAEFGDDKAQH</sequence>